<dbReference type="OrthoDB" id="2015447at2759"/>
<dbReference type="STRING" id="1441469.A0A225B151"/>
<dbReference type="InterPro" id="IPR023209">
    <property type="entry name" value="DAO"/>
</dbReference>
<dbReference type="EMBL" id="LFMY01000004">
    <property type="protein sequence ID" value="OKL60976.1"/>
    <property type="molecule type" value="Genomic_DNA"/>
</dbReference>
<dbReference type="Proteomes" id="UP000214365">
    <property type="component" value="Unassembled WGS sequence"/>
</dbReference>
<dbReference type="GO" id="GO:0003884">
    <property type="term" value="F:D-amino-acid oxidase activity"/>
    <property type="evidence" value="ECO:0007669"/>
    <property type="project" value="InterPro"/>
</dbReference>
<evidence type="ECO:0000256" key="2">
    <source>
        <dbReference type="ARBA" id="ARBA00006730"/>
    </source>
</evidence>
<dbReference type="GeneID" id="31003047"/>
<comment type="similarity">
    <text evidence="2">Belongs to the DAMOX/DASOX family.</text>
</comment>
<feature type="binding site" evidence="6">
    <location>
        <position position="334"/>
    </location>
    <ligand>
        <name>D-dopa</name>
        <dbReference type="ChEBI" id="CHEBI:149689"/>
    </ligand>
</feature>
<keyword evidence="3" id="KW-0285">Flavoprotein</keyword>
<feature type="domain" description="FAD dependent oxidoreductase" evidence="7">
    <location>
        <begin position="27"/>
        <end position="349"/>
    </location>
</feature>
<accession>A0A225B151</accession>
<protein>
    <recommendedName>
        <fullName evidence="7">FAD dependent oxidoreductase domain-containing protein</fullName>
    </recommendedName>
</protein>
<evidence type="ECO:0000313" key="8">
    <source>
        <dbReference type="EMBL" id="OKL60976.1"/>
    </source>
</evidence>
<dbReference type="PIRSF" id="PIRSF000189">
    <property type="entry name" value="D-aa_oxidase"/>
    <property type="match status" value="1"/>
</dbReference>
<dbReference type="GO" id="GO:0071949">
    <property type="term" value="F:FAD binding"/>
    <property type="evidence" value="ECO:0007669"/>
    <property type="project" value="InterPro"/>
</dbReference>
<organism evidence="8 9">
    <name type="scientific">Talaromyces atroroseus</name>
    <dbReference type="NCBI Taxonomy" id="1441469"/>
    <lineage>
        <taxon>Eukaryota</taxon>
        <taxon>Fungi</taxon>
        <taxon>Dikarya</taxon>
        <taxon>Ascomycota</taxon>
        <taxon>Pezizomycotina</taxon>
        <taxon>Eurotiomycetes</taxon>
        <taxon>Eurotiomycetidae</taxon>
        <taxon>Eurotiales</taxon>
        <taxon>Trichocomaceae</taxon>
        <taxon>Talaromyces</taxon>
        <taxon>Talaromyces sect. Trachyspermi</taxon>
    </lineage>
</organism>
<dbReference type="PANTHER" id="PTHR11530">
    <property type="entry name" value="D-AMINO ACID OXIDASE"/>
    <property type="match status" value="1"/>
</dbReference>
<name>A0A225B151_TALAT</name>
<proteinExistence type="inferred from homology"/>
<reference evidence="8 9" key="1">
    <citation type="submission" date="2015-06" db="EMBL/GenBank/DDBJ databases">
        <title>Talaromyces atroroseus IBT 11181 draft genome.</title>
        <authorList>
            <person name="Rasmussen K.B."/>
            <person name="Rasmussen S."/>
            <person name="Petersen B."/>
            <person name="Sicheritz-Ponten T."/>
            <person name="Mortensen U.H."/>
            <person name="Thrane U."/>
        </authorList>
    </citation>
    <scope>NUCLEOTIDE SEQUENCE [LARGE SCALE GENOMIC DNA]</scope>
    <source>
        <strain evidence="8 9">IBT 11181</strain>
    </source>
</reference>
<evidence type="ECO:0000256" key="1">
    <source>
        <dbReference type="ARBA" id="ARBA00001974"/>
    </source>
</evidence>
<feature type="binding site" evidence="6">
    <location>
        <position position="183"/>
    </location>
    <ligand>
        <name>FAD</name>
        <dbReference type="ChEBI" id="CHEBI:57692"/>
    </ligand>
</feature>
<evidence type="ECO:0000256" key="6">
    <source>
        <dbReference type="PIRSR" id="PIRSR000189-1"/>
    </source>
</evidence>
<keyword evidence="4 6" id="KW-0274">FAD</keyword>
<dbReference type="InterPro" id="IPR006076">
    <property type="entry name" value="FAD-dep_OxRdtase"/>
</dbReference>
<keyword evidence="5" id="KW-0560">Oxidoreductase</keyword>
<dbReference type="Pfam" id="PF01266">
    <property type="entry name" value="DAO"/>
    <property type="match status" value="1"/>
</dbReference>
<dbReference type="GO" id="GO:0005737">
    <property type="term" value="C:cytoplasm"/>
    <property type="evidence" value="ECO:0007669"/>
    <property type="project" value="TreeGrafter"/>
</dbReference>
<comment type="cofactor">
    <cofactor evidence="1 6">
        <name>FAD</name>
        <dbReference type="ChEBI" id="CHEBI:57692"/>
    </cofactor>
</comment>
<feature type="binding site" evidence="6">
    <location>
        <position position="246"/>
    </location>
    <ligand>
        <name>D-dopa</name>
        <dbReference type="ChEBI" id="CHEBI:149689"/>
    </ligand>
</feature>
<comment type="caution">
    <text evidence="8">The sequence shown here is derived from an EMBL/GenBank/DDBJ whole genome shotgun (WGS) entry which is preliminary data.</text>
</comment>
<dbReference type="AlphaFoldDB" id="A0A225B151"/>
<sequence length="364" mass="39855">MAVMAIDTSRSHLAENSSAAPFSQRPIIILGAGIIGCATALQLLQNGFQVTLVGEYLPGDKSILYASAWAGAAWHAAGGITDDQKYIQAVTHRYLLKMAQEDPSSGVCIVNGREYLEQAPGKNSSVWGEKVLKNFRTLEPGEYPSTFSTAWEYECLVVDPTLHMPWVGAKVQALGGQFVRQRVNSLKELYEMYPESRIFINASGWGSRDLTDVLDQKCFPDRGQNVRLRTAEHHTMYFRNGKEYTYIIPRPLTGHVILGGHNSRDNLSGEPDLDVAKDEIRRAHILAPEIVPAEPAEADVSYVIGIRPAREGGFRLDSEKIGDKTVLSAYGFAGGGYAFSYGIGDALVKMVQQAEFDSVIAPGV</sequence>
<evidence type="ECO:0000256" key="3">
    <source>
        <dbReference type="ARBA" id="ARBA00022630"/>
    </source>
</evidence>
<evidence type="ECO:0000256" key="4">
    <source>
        <dbReference type="ARBA" id="ARBA00022827"/>
    </source>
</evidence>
<keyword evidence="9" id="KW-1185">Reference proteome</keyword>
<dbReference type="SUPFAM" id="SSF54373">
    <property type="entry name" value="FAD-linked reductases, C-terminal domain"/>
    <property type="match status" value="1"/>
</dbReference>
<feature type="binding site" evidence="6">
    <location>
        <position position="307"/>
    </location>
    <ligand>
        <name>D-dopa</name>
        <dbReference type="ChEBI" id="CHEBI:149689"/>
    </ligand>
</feature>
<dbReference type="RefSeq" id="XP_020121097.1">
    <property type="nucleotide sequence ID" value="XM_020265576.1"/>
</dbReference>
<evidence type="ECO:0000256" key="5">
    <source>
        <dbReference type="ARBA" id="ARBA00023002"/>
    </source>
</evidence>
<gene>
    <name evidence="8" type="ORF">UA08_03292</name>
</gene>
<dbReference type="GO" id="GO:0019478">
    <property type="term" value="P:D-amino acid catabolic process"/>
    <property type="evidence" value="ECO:0007669"/>
    <property type="project" value="TreeGrafter"/>
</dbReference>
<dbReference type="PANTHER" id="PTHR11530:SF29">
    <property type="entry name" value="FAD DEPENDENT OXIDOREDUCTASE SUPERFAMILY (AFU_ORTHOLOGUE AFUA_6G10230)"/>
    <property type="match status" value="1"/>
</dbReference>
<dbReference type="SUPFAM" id="SSF51971">
    <property type="entry name" value="Nucleotide-binding domain"/>
    <property type="match status" value="1"/>
</dbReference>
<dbReference type="Gene3D" id="3.40.50.720">
    <property type="entry name" value="NAD(P)-binding Rossmann-like Domain"/>
    <property type="match status" value="1"/>
</dbReference>
<evidence type="ECO:0000259" key="7">
    <source>
        <dbReference type="Pfam" id="PF01266"/>
    </source>
</evidence>
<evidence type="ECO:0000313" key="9">
    <source>
        <dbReference type="Proteomes" id="UP000214365"/>
    </source>
</evidence>
<dbReference type="Gene3D" id="3.30.9.10">
    <property type="entry name" value="D-Amino Acid Oxidase, subunit A, domain 2"/>
    <property type="match status" value="1"/>
</dbReference>